<keyword evidence="5" id="KW-0539">Nucleus</keyword>
<comment type="similarity">
    <text evidence="7">Belongs to the CENP-H/MCM16 family.</text>
</comment>
<dbReference type="InterPro" id="IPR008426">
    <property type="entry name" value="CENP-H_C"/>
</dbReference>
<comment type="caution">
    <text evidence="9">The sequence shown here is derived from an EMBL/GenBank/DDBJ whole genome shotgun (WGS) entry which is preliminary data.</text>
</comment>
<comment type="subcellular location">
    <subcellularLocation>
        <location evidence="2">Chromosome</location>
        <location evidence="2">Centromere</location>
        <location evidence="2">Kinetochore</location>
    </subcellularLocation>
    <subcellularLocation>
        <location evidence="1">Nucleus</location>
    </subcellularLocation>
</comment>
<dbReference type="Pfam" id="PF05837">
    <property type="entry name" value="CENP-H"/>
    <property type="match status" value="1"/>
</dbReference>
<keyword evidence="4" id="KW-0995">Kinetochore</keyword>
<dbReference type="EMBL" id="ML978723">
    <property type="protein sequence ID" value="KAF2086795.1"/>
    <property type="molecule type" value="Genomic_DNA"/>
</dbReference>
<dbReference type="GO" id="GO:0000776">
    <property type="term" value="C:kinetochore"/>
    <property type="evidence" value="ECO:0007669"/>
    <property type="project" value="UniProtKB-KW"/>
</dbReference>
<proteinExistence type="inferred from homology"/>
<dbReference type="GO" id="GO:0043515">
    <property type="term" value="F:kinetochore binding"/>
    <property type="evidence" value="ECO:0007669"/>
    <property type="project" value="TreeGrafter"/>
</dbReference>
<dbReference type="InterPro" id="IPR040034">
    <property type="entry name" value="CENP-H"/>
</dbReference>
<evidence type="ECO:0000313" key="9">
    <source>
        <dbReference type="EMBL" id="KAF2086795.1"/>
    </source>
</evidence>
<reference evidence="9" key="1">
    <citation type="journal article" date="2020" name="Stud. Mycol.">
        <title>101 Dothideomycetes genomes: a test case for predicting lifestyles and emergence of pathogens.</title>
        <authorList>
            <person name="Haridas S."/>
            <person name="Albert R."/>
            <person name="Binder M."/>
            <person name="Bloem J."/>
            <person name="Labutti K."/>
            <person name="Salamov A."/>
            <person name="Andreopoulos B."/>
            <person name="Baker S."/>
            <person name="Barry K."/>
            <person name="Bills G."/>
            <person name="Bluhm B."/>
            <person name="Cannon C."/>
            <person name="Castanera R."/>
            <person name="Culley D."/>
            <person name="Daum C."/>
            <person name="Ezra D."/>
            <person name="Gonzalez J."/>
            <person name="Henrissat B."/>
            <person name="Kuo A."/>
            <person name="Liang C."/>
            <person name="Lipzen A."/>
            <person name="Lutzoni F."/>
            <person name="Magnuson J."/>
            <person name="Mondo S."/>
            <person name="Nolan M."/>
            <person name="Ohm R."/>
            <person name="Pangilinan J."/>
            <person name="Park H.-J."/>
            <person name="Ramirez L."/>
            <person name="Alfaro M."/>
            <person name="Sun H."/>
            <person name="Tritt A."/>
            <person name="Yoshinaga Y."/>
            <person name="Zwiers L.-H."/>
            <person name="Turgeon B."/>
            <person name="Goodwin S."/>
            <person name="Spatafora J."/>
            <person name="Crous P."/>
            <person name="Grigoriev I."/>
        </authorList>
    </citation>
    <scope>NUCLEOTIDE SEQUENCE</scope>
    <source>
        <strain evidence="9">CBS 121410</strain>
    </source>
</reference>
<evidence type="ECO:0000256" key="2">
    <source>
        <dbReference type="ARBA" id="ARBA00004629"/>
    </source>
</evidence>
<keyword evidence="6" id="KW-0137">Centromere</keyword>
<evidence type="ECO:0000256" key="5">
    <source>
        <dbReference type="ARBA" id="ARBA00023242"/>
    </source>
</evidence>
<evidence type="ECO:0000256" key="4">
    <source>
        <dbReference type="ARBA" id="ARBA00022838"/>
    </source>
</evidence>
<evidence type="ECO:0000259" key="8">
    <source>
        <dbReference type="Pfam" id="PF05837"/>
    </source>
</evidence>
<keyword evidence="3" id="KW-0158">Chromosome</keyword>
<feature type="non-terminal residue" evidence="9">
    <location>
        <position position="211"/>
    </location>
</feature>
<dbReference type="GO" id="GO:0005634">
    <property type="term" value="C:nucleus"/>
    <property type="evidence" value="ECO:0007669"/>
    <property type="project" value="UniProtKB-SubCell"/>
</dbReference>
<dbReference type="GO" id="GO:0007052">
    <property type="term" value="P:mitotic spindle organization"/>
    <property type="evidence" value="ECO:0007669"/>
    <property type="project" value="TreeGrafter"/>
</dbReference>
<dbReference type="GO" id="GO:0051382">
    <property type="term" value="P:kinetochore assembly"/>
    <property type="evidence" value="ECO:0007669"/>
    <property type="project" value="InterPro"/>
</dbReference>
<dbReference type="PANTHER" id="PTHR48122:SF1">
    <property type="entry name" value="CENTROMERE PROTEIN H"/>
    <property type="match status" value="1"/>
</dbReference>
<accession>A0A9P4HX08</accession>
<evidence type="ECO:0000256" key="7">
    <source>
        <dbReference type="ARBA" id="ARBA00025735"/>
    </source>
</evidence>
<dbReference type="Proteomes" id="UP000799776">
    <property type="component" value="Unassembled WGS sequence"/>
</dbReference>
<evidence type="ECO:0000313" key="10">
    <source>
        <dbReference type="Proteomes" id="UP000799776"/>
    </source>
</evidence>
<name>A0A9P4HX08_9PEZI</name>
<sequence length="211" mass="23653">LETPFSDALLLTDLERRILQLHDQEQELILEQSLLEEQLKGQFFLDAEREMLNARAAYLLRNRIVENVVITDPVLKAVHAGASASLAERRLLPLVNERDVLAMLHAGLTSKLGSDLIALSKAEQANIAANQKNCELAKTLLDLAERTKTQTTDEFQDARLRAQLEDLDSQLRVSRRRWRTSKGVLSGVIASSGIDWASDEALRELVLDDDD</sequence>
<dbReference type="OrthoDB" id="2274804at2759"/>
<feature type="domain" description="Centromere protein H C-terminal" evidence="8">
    <location>
        <begin position="17"/>
        <end position="209"/>
    </location>
</feature>
<feature type="non-terminal residue" evidence="9">
    <location>
        <position position="1"/>
    </location>
</feature>
<dbReference type="PANTHER" id="PTHR48122">
    <property type="entry name" value="CENTROMERE PROTEIN H"/>
    <property type="match status" value="1"/>
</dbReference>
<gene>
    <name evidence="9" type="ORF">K490DRAFT_16240</name>
</gene>
<evidence type="ECO:0000256" key="6">
    <source>
        <dbReference type="ARBA" id="ARBA00023328"/>
    </source>
</evidence>
<organism evidence="9 10">
    <name type="scientific">Saccharata proteae CBS 121410</name>
    <dbReference type="NCBI Taxonomy" id="1314787"/>
    <lineage>
        <taxon>Eukaryota</taxon>
        <taxon>Fungi</taxon>
        <taxon>Dikarya</taxon>
        <taxon>Ascomycota</taxon>
        <taxon>Pezizomycotina</taxon>
        <taxon>Dothideomycetes</taxon>
        <taxon>Dothideomycetes incertae sedis</taxon>
        <taxon>Botryosphaeriales</taxon>
        <taxon>Saccharataceae</taxon>
        <taxon>Saccharata</taxon>
    </lineage>
</organism>
<protein>
    <recommendedName>
        <fullName evidence="8">Centromere protein H C-terminal domain-containing protein</fullName>
    </recommendedName>
</protein>
<dbReference type="GO" id="GO:0007059">
    <property type="term" value="P:chromosome segregation"/>
    <property type="evidence" value="ECO:0007669"/>
    <property type="project" value="TreeGrafter"/>
</dbReference>
<keyword evidence="10" id="KW-1185">Reference proteome</keyword>
<dbReference type="AlphaFoldDB" id="A0A9P4HX08"/>
<evidence type="ECO:0000256" key="3">
    <source>
        <dbReference type="ARBA" id="ARBA00022454"/>
    </source>
</evidence>
<evidence type="ECO:0000256" key="1">
    <source>
        <dbReference type="ARBA" id="ARBA00004123"/>
    </source>
</evidence>